<gene>
    <name evidence="2" type="ORF">MM171B00623_0002</name>
</gene>
<organism evidence="2">
    <name type="scientific">viral metagenome</name>
    <dbReference type="NCBI Taxonomy" id="1070528"/>
    <lineage>
        <taxon>unclassified sequences</taxon>
        <taxon>metagenomes</taxon>
        <taxon>organismal metagenomes</taxon>
    </lineage>
</organism>
<accession>A0A6M3MDT7</accession>
<dbReference type="EMBL" id="MT143852">
    <property type="protein sequence ID" value="QJB03565.1"/>
    <property type="molecule type" value="Genomic_DNA"/>
</dbReference>
<feature type="compositionally biased region" description="Basic residues" evidence="1">
    <location>
        <begin position="9"/>
        <end position="20"/>
    </location>
</feature>
<feature type="region of interest" description="Disordered" evidence="1">
    <location>
        <begin position="1"/>
        <end position="40"/>
    </location>
</feature>
<evidence type="ECO:0000256" key="1">
    <source>
        <dbReference type="SAM" id="MobiDB-lite"/>
    </source>
</evidence>
<protein>
    <submittedName>
        <fullName evidence="2">Uncharacterized protein</fullName>
    </submittedName>
</protein>
<name>A0A6M3MDT7_9ZZZZ</name>
<evidence type="ECO:0000313" key="2">
    <source>
        <dbReference type="EMBL" id="QJB03565.1"/>
    </source>
</evidence>
<dbReference type="AlphaFoldDB" id="A0A6M3MDT7"/>
<sequence length="154" mass="18115">MLEPIRGRGIPKKKKKRKPPPKRDEQSSLDTGTTKRQDDKRERCEKLIELLRLQHEIVRRIVDGENEDGVVLTALDLERYGPSRLDEAWFWLHPDQVEEGAPDVEDYTFGSWGTPHSTSSEQYVRDRAEWFYPLVKEELAAAEKMLEQLKGRRW</sequence>
<proteinExistence type="predicted"/>
<reference evidence="2" key="1">
    <citation type="submission" date="2020-03" db="EMBL/GenBank/DDBJ databases">
        <title>The deep terrestrial virosphere.</title>
        <authorList>
            <person name="Holmfeldt K."/>
            <person name="Nilsson E."/>
            <person name="Simone D."/>
            <person name="Lopez-Fernandez M."/>
            <person name="Wu X."/>
            <person name="de Brujin I."/>
            <person name="Lundin D."/>
            <person name="Andersson A."/>
            <person name="Bertilsson S."/>
            <person name="Dopson M."/>
        </authorList>
    </citation>
    <scope>NUCLEOTIDE SEQUENCE</scope>
    <source>
        <strain evidence="2">MM171B00623</strain>
    </source>
</reference>